<dbReference type="RefSeq" id="WP_203770687.1">
    <property type="nucleotide sequence ID" value="NZ_BAAAYJ010000017.1"/>
</dbReference>
<feature type="transmembrane region" description="Helical" evidence="3">
    <location>
        <begin position="179"/>
        <end position="198"/>
    </location>
</feature>
<dbReference type="Proteomes" id="UP000647172">
    <property type="component" value="Unassembled WGS sequence"/>
</dbReference>
<protein>
    <recommendedName>
        <fullName evidence="6">LigA protein</fullName>
    </recommendedName>
</protein>
<keyword evidence="5" id="KW-1185">Reference proteome</keyword>
<keyword evidence="3" id="KW-1133">Transmembrane helix</keyword>
<accession>A0A919JK98</accession>
<sequence>MTTRDLTAEPVPVADGTIGGGPPAPLPGVPRAAWQVRARTRIEDLRRQLRELNADHGESVADLSGQLTEAESALRGGGPMRWLRGGDVEYAWQTIHAVEEAMVALRSRADLVGRLPGHVAAAARYLPGDHPALAALGALTPEERQNEPTLRAAVQTLMRACHAASDEFHESARRLRNRMLGISSAALLAEAVLLLVQWRSDDLRLITAPSDASATAPWKLLGFVMLAGALGAFVSGVPSMISSRSGGLPYRLPTQQALLKLAIGPLVAIVGIMLILGGLAGVTVGTVAALLGVAVVFGAGQQAVTGFADRRASELLRQADKA</sequence>
<reference evidence="4" key="1">
    <citation type="submission" date="2021-01" db="EMBL/GenBank/DDBJ databases">
        <title>Whole genome shotgun sequence of Actinoplanes nipponensis NBRC 14063.</title>
        <authorList>
            <person name="Komaki H."/>
            <person name="Tamura T."/>
        </authorList>
    </citation>
    <scope>NUCLEOTIDE SEQUENCE</scope>
    <source>
        <strain evidence="4">NBRC 14063</strain>
    </source>
</reference>
<evidence type="ECO:0008006" key="6">
    <source>
        <dbReference type="Google" id="ProtNLM"/>
    </source>
</evidence>
<comment type="caution">
    <text evidence="4">The sequence shown here is derived from an EMBL/GenBank/DDBJ whole genome shotgun (WGS) entry which is preliminary data.</text>
</comment>
<dbReference type="AlphaFoldDB" id="A0A919JK98"/>
<name>A0A919JK98_9ACTN</name>
<feature type="region of interest" description="Disordered" evidence="2">
    <location>
        <begin position="1"/>
        <end position="27"/>
    </location>
</feature>
<dbReference type="EMBL" id="BOMQ01000052">
    <property type="protein sequence ID" value="GIE50731.1"/>
    <property type="molecule type" value="Genomic_DNA"/>
</dbReference>
<keyword evidence="3" id="KW-0472">Membrane</keyword>
<keyword evidence="1" id="KW-0175">Coiled coil</keyword>
<feature type="transmembrane region" description="Helical" evidence="3">
    <location>
        <begin position="287"/>
        <end position="308"/>
    </location>
</feature>
<feature type="transmembrane region" description="Helical" evidence="3">
    <location>
        <begin position="218"/>
        <end position="237"/>
    </location>
</feature>
<gene>
    <name evidence="4" type="ORF">Ani05nite_42650</name>
</gene>
<evidence type="ECO:0000256" key="3">
    <source>
        <dbReference type="SAM" id="Phobius"/>
    </source>
</evidence>
<evidence type="ECO:0000313" key="5">
    <source>
        <dbReference type="Proteomes" id="UP000647172"/>
    </source>
</evidence>
<feature type="coiled-coil region" evidence="1">
    <location>
        <begin position="35"/>
        <end position="62"/>
    </location>
</feature>
<evidence type="ECO:0000313" key="4">
    <source>
        <dbReference type="EMBL" id="GIE50731.1"/>
    </source>
</evidence>
<evidence type="ECO:0000256" key="2">
    <source>
        <dbReference type="SAM" id="MobiDB-lite"/>
    </source>
</evidence>
<evidence type="ECO:0000256" key="1">
    <source>
        <dbReference type="SAM" id="Coils"/>
    </source>
</evidence>
<feature type="transmembrane region" description="Helical" evidence="3">
    <location>
        <begin position="258"/>
        <end position="281"/>
    </location>
</feature>
<organism evidence="4 5">
    <name type="scientific">Actinoplanes nipponensis</name>
    <dbReference type="NCBI Taxonomy" id="135950"/>
    <lineage>
        <taxon>Bacteria</taxon>
        <taxon>Bacillati</taxon>
        <taxon>Actinomycetota</taxon>
        <taxon>Actinomycetes</taxon>
        <taxon>Micromonosporales</taxon>
        <taxon>Micromonosporaceae</taxon>
        <taxon>Actinoplanes</taxon>
    </lineage>
</organism>
<keyword evidence="3" id="KW-0812">Transmembrane</keyword>
<proteinExistence type="predicted"/>